<dbReference type="KEGG" id="ptaw:DW352_18275"/>
<dbReference type="GO" id="GO:0004129">
    <property type="term" value="F:cytochrome-c oxidase activity"/>
    <property type="evidence" value="ECO:0007669"/>
    <property type="project" value="InterPro"/>
</dbReference>
<reference evidence="9 10" key="1">
    <citation type="submission" date="2018-07" db="EMBL/GenBank/DDBJ databases">
        <authorList>
            <person name="Quirk P.G."/>
            <person name="Krulwich T.A."/>
        </authorList>
    </citation>
    <scope>NUCLEOTIDE SEQUENCE [LARGE SCALE GENOMIC DNA]</scope>
    <source>
        <strain evidence="9 10">CC-BB4</strain>
    </source>
</reference>
<feature type="transmembrane region" description="Helical" evidence="7">
    <location>
        <begin position="62"/>
        <end position="83"/>
    </location>
</feature>
<dbReference type="InterPro" id="IPR013833">
    <property type="entry name" value="Cyt_c_oxidase_su3_a-hlx"/>
</dbReference>
<evidence type="ECO:0000256" key="6">
    <source>
        <dbReference type="RuleBase" id="RU003376"/>
    </source>
</evidence>
<dbReference type="RefSeq" id="WP_115692676.1">
    <property type="nucleotide sequence ID" value="NZ_CP031417.1"/>
</dbReference>
<dbReference type="PANTHER" id="PTHR11403">
    <property type="entry name" value="CYTOCHROME C OXIDASE SUBUNIT III"/>
    <property type="match status" value="1"/>
</dbReference>
<feature type="domain" description="Heme-copper oxidase subunit III family profile" evidence="8">
    <location>
        <begin position="21"/>
        <end position="211"/>
    </location>
</feature>
<keyword evidence="3 6" id="KW-0812">Transmembrane</keyword>
<dbReference type="Gene3D" id="1.20.120.80">
    <property type="entry name" value="Cytochrome c oxidase, subunit III, four-helix bundle"/>
    <property type="match status" value="1"/>
</dbReference>
<dbReference type="Proteomes" id="UP000254889">
    <property type="component" value="Chromosome"/>
</dbReference>
<keyword evidence="10" id="KW-1185">Reference proteome</keyword>
<dbReference type="PROSITE" id="PS50253">
    <property type="entry name" value="COX3"/>
    <property type="match status" value="1"/>
</dbReference>
<keyword evidence="4 7" id="KW-1133">Transmembrane helix</keyword>
<dbReference type="PANTHER" id="PTHR11403:SF6">
    <property type="entry name" value="NITRIC OXIDE REDUCTASE SUBUNIT E"/>
    <property type="match status" value="1"/>
</dbReference>
<proteinExistence type="inferred from homology"/>
<dbReference type="InterPro" id="IPR024791">
    <property type="entry name" value="Cyt_c/ubiquinol_Oxase_su3"/>
</dbReference>
<dbReference type="SUPFAM" id="SSF81452">
    <property type="entry name" value="Cytochrome c oxidase subunit III-like"/>
    <property type="match status" value="1"/>
</dbReference>
<dbReference type="InterPro" id="IPR000298">
    <property type="entry name" value="Cyt_c_oxidase-like_su3"/>
</dbReference>
<evidence type="ECO:0000259" key="8">
    <source>
        <dbReference type="PROSITE" id="PS50253"/>
    </source>
</evidence>
<keyword evidence="5 7" id="KW-0472">Membrane</keyword>
<feature type="transmembrane region" description="Helical" evidence="7">
    <location>
        <begin position="144"/>
        <end position="169"/>
    </location>
</feature>
<evidence type="ECO:0000313" key="10">
    <source>
        <dbReference type="Proteomes" id="UP000254889"/>
    </source>
</evidence>
<comment type="similarity">
    <text evidence="2 6">Belongs to the cytochrome c oxidase subunit 3 family.</text>
</comment>
<evidence type="ECO:0000256" key="2">
    <source>
        <dbReference type="ARBA" id="ARBA00010581"/>
    </source>
</evidence>
<dbReference type="Pfam" id="PF00510">
    <property type="entry name" value="COX3"/>
    <property type="match status" value="1"/>
</dbReference>
<dbReference type="GO" id="GO:0019646">
    <property type="term" value="P:aerobic electron transport chain"/>
    <property type="evidence" value="ECO:0007669"/>
    <property type="project" value="InterPro"/>
</dbReference>
<evidence type="ECO:0000256" key="3">
    <source>
        <dbReference type="ARBA" id="ARBA00022692"/>
    </source>
</evidence>
<protein>
    <submittedName>
        <fullName evidence="9">Cytochrome c oxidase subunit 3 family protein</fullName>
    </submittedName>
</protein>
<gene>
    <name evidence="9" type="ORF">DW352_18275</name>
</gene>
<sequence length="214" mass="23286">MPEAQPAFPYATLPQQHEAAQLGMWTFLATEILFFGGLVLAYLVYHYGYPQDFDAAARHTKIVLGTTNTAILLTSSFLVAWAVTAGKTGFGRGAAVLLAAAAGLGLIFLALKGLEYSEEYRERLVPALNFSFDAAHARGAQLFFVFYFVATGLHAIHVAVGIAILLAIANRARQQRYSADYHAPLTVAGLYWHFVDAVWVVLYALIYLPGRSGA</sequence>
<evidence type="ECO:0000256" key="4">
    <source>
        <dbReference type="ARBA" id="ARBA00022989"/>
    </source>
</evidence>
<evidence type="ECO:0000256" key="5">
    <source>
        <dbReference type="ARBA" id="ARBA00023136"/>
    </source>
</evidence>
<organism evidence="9 10">
    <name type="scientific">Pseudolabrys taiwanensis</name>
    <dbReference type="NCBI Taxonomy" id="331696"/>
    <lineage>
        <taxon>Bacteria</taxon>
        <taxon>Pseudomonadati</taxon>
        <taxon>Pseudomonadota</taxon>
        <taxon>Alphaproteobacteria</taxon>
        <taxon>Hyphomicrobiales</taxon>
        <taxon>Xanthobacteraceae</taxon>
        <taxon>Pseudolabrys</taxon>
    </lineage>
</organism>
<evidence type="ECO:0000256" key="7">
    <source>
        <dbReference type="SAM" id="Phobius"/>
    </source>
</evidence>
<dbReference type="AlphaFoldDB" id="A0A345ZZF0"/>
<feature type="transmembrane region" description="Helical" evidence="7">
    <location>
        <begin position="32"/>
        <end position="50"/>
    </location>
</feature>
<feature type="transmembrane region" description="Helical" evidence="7">
    <location>
        <begin position="189"/>
        <end position="208"/>
    </location>
</feature>
<comment type="subcellular location">
    <subcellularLocation>
        <location evidence="6">Cell membrane</location>
        <topology evidence="6">Multi-pass membrane protein</topology>
    </subcellularLocation>
    <subcellularLocation>
        <location evidence="1">Membrane</location>
        <topology evidence="1">Multi-pass membrane protein</topology>
    </subcellularLocation>
</comment>
<accession>A0A345ZZF0</accession>
<dbReference type="GO" id="GO:0005886">
    <property type="term" value="C:plasma membrane"/>
    <property type="evidence" value="ECO:0007669"/>
    <property type="project" value="UniProtKB-SubCell"/>
</dbReference>
<evidence type="ECO:0000256" key="1">
    <source>
        <dbReference type="ARBA" id="ARBA00004141"/>
    </source>
</evidence>
<name>A0A345ZZF0_9HYPH</name>
<dbReference type="EMBL" id="CP031417">
    <property type="protein sequence ID" value="AXK82297.1"/>
    <property type="molecule type" value="Genomic_DNA"/>
</dbReference>
<dbReference type="InterPro" id="IPR035973">
    <property type="entry name" value="Cyt_c_oxidase_su3-like_sf"/>
</dbReference>
<feature type="transmembrane region" description="Helical" evidence="7">
    <location>
        <begin position="89"/>
        <end position="111"/>
    </location>
</feature>
<dbReference type="OrthoDB" id="9810850at2"/>
<evidence type="ECO:0000313" key="9">
    <source>
        <dbReference type="EMBL" id="AXK82297.1"/>
    </source>
</evidence>